<reference evidence="2 3" key="1">
    <citation type="journal article" date="2023" name="Plants (Basel)">
        <title>Bridging the Gap: Combining Genomics and Transcriptomics Approaches to Understand Stylosanthes scabra, an Orphan Legume from the Brazilian Caatinga.</title>
        <authorList>
            <person name="Ferreira-Neto J.R.C."/>
            <person name="da Silva M.D."/>
            <person name="Binneck E."/>
            <person name="de Melo N.F."/>
            <person name="da Silva R.H."/>
            <person name="de Melo A.L.T.M."/>
            <person name="Pandolfi V."/>
            <person name="Bustamante F.O."/>
            <person name="Brasileiro-Vidal A.C."/>
            <person name="Benko-Iseppon A.M."/>
        </authorList>
    </citation>
    <scope>NUCLEOTIDE SEQUENCE [LARGE SCALE GENOMIC DNA]</scope>
    <source>
        <tissue evidence="2">Leaves</tissue>
    </source>
</reference>
<proteinExistence type="predicted"/>
<feature type="compositionally biased region" description="Low complexity" evidence="1">
    <location>
        <begin position="97"/>
        <end position="108"/>
    </location>
</feature>
<feature type="region of interest" description="Disordered" evidence="1">
    <location>
        <begin position="1"/>
        <end position="49"/>
    </location>
</feature>
<feature type="non-terminal residue" evidence="2">
    <location>
        <position position="108"/>
    </location>
</feature>
<evidence type="ECO:0000313" key="2">
    <source>
        <dbReference type="EMBL" id="MED6176892.1"/>
    </source>
</evidence>
<keyword evidence="3" id="KW-1185">Reference proteome</keyword>
<name>A0ABU6VVA2_9FABA</name>
<evidence type="ECO:0000256" key="1">
    <source>
        <dbReference type="SAM" id="MobiDB-lite"/>
    </source>
</evidence>
<gene>
    <name evidence="2" type="ORF">PIB30_092717</name>
</gene>
<organism evidence="2 3">
    <name type="scientific">Stylosanthes scabra</name>
    <dbReference type="NCBI Taxonomy" id="79078"/>
    <lineage>
        <taxon>Eukaryota</taxon>
        <taxon>Viridiplantae</taxon>
        <taxon>Streptophyta</taxon>
        <taxon>Embryophyta</taxon>
        <taxon>Tracheophyta</taxon>
        <taxon>Spermatophyta</taxon>
        <taxon>Magnoliopsida</taxon>
        <taxon>eudicotyledons</taxon>
        <taxon>Gunneridae</taxon>
        <taxon>Pentapetalae</taxon>
        <taxon>rosids</taxon>
        <taxon>fabids</taxon>
        <taxon>Fabales</taxon>
        <taxon>Fabaceae</taxon>
        <taxon>Papilionoideae</taxon>
        <taxon>50 kb inversion clade</taxon>
        <taxon>dalbergioids sensu lato</taxon>
        <taxon>Dalbergieae</taxon>
        <taxon>Pterocarpus clade</taxon>
        <taxon>Stylosanthes</taxon>
    </lineage>
</organism>
<accession>A0ABU6VVA2</accession>
<evidence type="ECO:0000313" key="3">
    <source>
        <dbReference type="Proteomes" id="UP001341840"/>
    </source>
</evidence>
<dbReference type="Proteomes" id="UP001341840">
    <property type="component" value="Unassembled WGS sequence"/>
</dbReference>
<feature type="non-terminal residue" evidence="2">
    <location>
        <position position="1"/>
    </location>
</feature>
<sequence length="108" mass="11924">LLKPPSSPHHSPRHRHHHSTSPPSPPFTSPPSKLLVVTTSHGQPSTQLILPRSPTLSACVVEPIVIHLSHGRRFGKKEEGFCPWSFSPSPPPRRRCSSPPRRLSSTQV</sequence>
<dbReference type="EMBL" id="JASCZI010152966">
    <property type="protein sequence ID" value="MED6176892.1"/>
    <property type="molecule type" value="Genomic_DNA"/>
</dbReference>
<protein>
    <submittedName>
        <fullName evidence="2">Uncharacterized protein</fullName>
    </submittedName>
</protein>
<feature type="compositionally biased region" description="Basic residues" evidence="1">
    <location>
        <begin position="10"/>
        <end position="19"/>
    </location>
</feature>
<comment type="caution">
    <text evidence="2">The sequence shown here is derived from an EMBL/GenBank/DDBJ whole genome shotgun (WGS) entry which is preliminary data.</text>
</comment>
<feature type="compositionally biased region" description="Polar residues" evidence="1">
    <location>
        <begin position="37"/>
        <end position="48"/>
    </location>
</feature>
<feature type="region of interest" description="Disordered" evidence="1">
    <location>
        <begin position="81"/>
        <end position="108"/>
    </location>
</feature>